<organism evidence="3">
    <name type="scientific">Haemonchus placei</name>
    <name type="common">Barber's pole worm</name>
    <dbReference type="NCBI Taxonomy" id="6290"/>
    <lineage>
        <taxon>Eukaryota</taxon>
        <taxon>Metazoa</taxon>
        <taxon>Ecdysozoa</taxon>
        <taxon>Nematoda</taxon>
        <taxon>Chromadorea</taxon>
        <taxon>Rhabditida</taxon>
        <taxon>Rhabditina</taxon>
        <taxon>Rhabditomorpha</taxon>
        <taxon>Strongyloidea</taxon>
        <taxon>Trichostrongylidae</taxon>
        <taxon>Haemonchus</taxon>
    </lineage>
</organism>
<gene>
    <name evidence="1" type="ORF">HPLM_LOCUS15766</name>
</gene>
<dbReference type="AlphaFoldDB" id="A0A0N4WVP2"/>
<reference evidence="3" key="1">
    <citation type="submission" date="2017-02" db="UniProtKB">
        <authorList>
            <consortium name="WormBaseParasite"/>
        </authorList>
    </citation>
    <scope>IDENTIFICATION</scope>
</reference>
<sequence length="59" mass="6842">MHTHHHIHNLPKKKLKAKKQNLTGVNSFMLINMAFLCESLRTKMASVRSIVRMNAKMLL</sequence>
<evidence type="ECO:0000313" key="1">
    <source>
        <dbReference type="EMBL" id="VDO57756.1"/>
    </source>
</evidence>
<dbReference type="WBParaSite" id="HPLM_0001577401-mRNA-1">
    <property type="protein sequence ID" value="HPLM_0001577401-mRNA-1"/>
    <property type="gene ID" value="HPLM_0001577401"/>
</dbReference>
<dbReference type="Proteomes" id="UP000268014">
    <property type="component" value="Unassembled WGS sequence"/>
</dbReference>
<name>A0A0N4WVP2_HAEPC</name>
<proteinExistence type="predicted"/>
<dbReference type="EMBL" id="UZAF01019115">
    <property type="protein sequence ID" value="VDO57756.1"/>
    <property type="molecule type" value="Genomic_DNA"/>
</dbReference>
<evidence type="ECO:0000313" key="3">
    <source>
        <dbReference type="WBParaSite" id="HPLM_0001577401-mRNA-1"/>
    </source>
</evidence>
<reference evidence="1 2" key="2">
    <citation type="submission" date="2018-11" db="EMBL/GenBank/DDBJ databases">
        <authorList>
            <consortium name="Pathogen Informatics"/>
        </authorList>
    </citation>
    <scope>NUCLEOTIDE SEQUENCE [LARGE SCALE GENOMIC DNA]</scope>
    <source>
        <strain evidence="1 2">MHpl1</strain>
    </source>
</reference>
<accession>A0A0N4WVP2</accession>
<keyword evidence="2" id="KW-1185">Reference proteome</keyword>
<protein>
    <submittedName>
        <fullName evidence="1 3">Uncharacterized protein</fullName>
    </submittedName>
</protein>
<evidence type="ECO:0000313" key="2">
    <source>
        <dbReference type="Proteomes" id="UP000268014"/>
    </source>
</evidence>